<dbReference type="Gene3D" id="3.40.50.2000">
    <property type="entry name" value="Glycogen Phosphorylase B"/>
    <property type="match status" value="2"/>
</dbReference>
<dbReference type="Proteomes" id="UP000249130">
    <property type="component" value="Unassembled WGS sequence"/>
</dbReference>
<dbReference type="CDD" id="cd03801">
    <property type="entry name" value="GT4_PimA-like"/>
    <property type="match status" value="1"/>
</dbReference>
<evidence type="ECO:0000313" key="3">
    <source>
        <dbReference type="Proteomes" id="UP000249130"/>
    </source>
</evidence>
<reference evidence="2 3" key="1">
    <citation type="submission" date="2017-07" db="EMBL/GenBank/DDBJ databases">
        <title>Draft Genome Sequences of Select Purple Nonsulfur Bacteria.</title>
        <authorList>
            <person name="Lasarre B."/>
            <person name="Mckinlay J.B."/>
        </authorList>
    </citation>
    <scope>NUCLEOTIDE SEQUENCE [LARGE SCALE GENOMIC DNA]</scope>
    <source>
        <strain evidence="2 3">DSM 5909</strain>
    </source>
</reference>
<protein>
    <recommendedName>
        <fullName evidence="1">Glycosyltransferase subfamily 4-like N-terminal domain-containing protein</fullName>
    </recommendedName>
</protein>
<dbReference type="EMBL" id="NPEX01000231">
    <property type="protein sequence ID" value="RAI40476.1"/>
    <property type="molecule type" value="Genomic_DNA"/>
</dbReference>
<gene>
    <name evidence="2" type="ORF">CH341_23710</name>
</gene>
<evidence type="ECO:0000313" key="2">
    <source>
        <dbReference type="EMBL" id="RAI40476.1"/>
    </source>
</evidence>
<dbReference type="PANTHER" id="PTHR12526">
    <property type="entry name" value="GLYCOSYLTRANSFERASE"/>
    <property type="match status" value="1"/>
</dbReference>
<dbReference type="SUPFAM" id="SSF53756">
    <property type="entry name" value="UDP-Glycosyltransferase/glycogen phosphorylase"/>
    <property type="match status" value="1"/>
</dbReference>
<accession>A0A327KRB0</accession>
<organism evidence="2 3">
    <name type="scientific">Rhodoplanes roseus</name>
    <dbReference type="NCBI Taxonomy" id="29409"/>
    <lineage>
        <taxon>Bacteria</taxon>
        <taxon>Pseudomonadati</taxon>
        <taxon>Pseudomonadota</taxon>
        <taxon>Alphaproteobacteria</taxon>
        <taxon>Hyphomicrobiales</taxon>
        <taxon>Nitrobacteraceae</taxon>
        <taxon>Rhodoplanes</taxon>
    </lineage>
</organism>
<dbReference type="AlphaFoldDB" id="A0A327KRB0"/>
<feature type="domain" description="Glycosyltransferase subfamily 4-like N-terminal" evidence="1">
    <location>
        <begin position="19"/>
        <end position="190"/>
    </location>
</feature>
<keyword evidence="3" id="KW-1185">Reference proteome</keyword>
<dbReference type="InterPro" id="IPR028098">
    <property type="entry name" value="Glyco_trans_4-like_N"/>
</dbReference>
<dbReference type="PANTHER" id="PTHR12526:SF634">
    <property type="entry name" value="BLL3361 PROTEIN"/>
    <property type="match status" value="1"/>
</dbReference>
<name>A0A327KRB0_9BRAD</name>
<dbReference type="Pfam" id="PF13439">
    <property type="entry name" value="Glyco_transf_4"/>
    <property type="match status" value="1"/>
</dbReference>
<sequence>MLRVSRQRGLRVLMTADAVGGVWTYATTLARALAERGHEIVLVTLGPAPTPAQRAALTGVAGVRLLVTDLALEWMDPEGRDLSRARDMLAGVADDIAPDIVHLGGYREATIPFAAPVLVVAHSCVRSWWRACRGAEPDEPRWTTYMDNVAAGLATATAWAAPTLAFRDTIAALYAPPSVGIVVPNGIDTQALAPARAPVPRRPVVLAAGRLWDEAKGLDTLLAAAPKIPWPVRLAGEAAAPDGRPAVSTSDTVTTLGPLDRPALLDEMRRSEVVVAPALYEPFGLGIAEAAASGAALVLSDLPSLRELWDGAALFVEPRDAAALATAVRGLCEDPARRTALQRAARDRAGRYTVAAMATRVEGLYDVLVAGAGRGAVISTAISAETVA</sequence>
<evidence type="ECO:0000259" key="1">
    <source>
        <dbReference type="Pfam" id="PF13439"/>
    </source>
</evidence>
<dbReference type="GO" id="GO:0016757">
    <property type="term" value="F:glycosyltransferase activity"/>
    <property type="evidence" value="ECO:0007669"/>
    <property type="project" value="UniProtKB-ARBA"/>
</dbReference>
<proteinExistence type="predicted"/>
<comment type="caution">
    <text evidence="2">The sequence shown here is derived from an EMBL/GenBank/DDBJ whole genome shotgun (WGS) entry which is preliminary data.</text>
</comment>
<dbReference type="Pfam" id="PF13692">
    <property type="entry name" value="Glyco_trans_1_4"/>
    <property type="match status" value="1"/>
</dbReference>